<reference evidence="5" key="1">
    <citation type="journal article" date="2021" name="Front. Microbiol.">
        <title>Comprehensive Comparative Genomics and Phenotyping of Methylobacterium Species.</title>
        <authorList>
            <person name="Alessa O."/>
            <person name="Ogura Y."/>
            <person name="Fujitani Y."/>
            <person name="Takami H."/>
            <person name="Hayashi T."/>
            <person name="Sahin N."/>
            <person name="Tani A."/>
        </authorList>
    </citation>
    <scope>NUCLEOTIDE SEQUENCE</scope>
    <source>
        <strain evidence="5">DSM 17168</strain>
    </source>
</reference>
<accession>A0ABQ4SJP2</accession>
<name>A0ABQ4SJP2_9HYPH</name>
<dbReference type="InterPro" id="IPR019734">
    <property type="entry name" value="TPR_rpt"/>
</dbReference>
<evidence type="ECO:0008006" key="7">
    <source>
        <dbReference type="Google" id="ProtNLM"/>
    </source>
</evidence>
<evidence type="ECO:0000256" key="2">
    <source>
        <dbReference type="ARBA" id="ARBA00022803"/>
    </source>
</evidence>
<feature type="compositionally biased region" description="Low complexity" evidence="4">
    <location>
        <begin position="177"/>
        <end position="190"/>
    </location>
</feature>
<evidence type="ECO:0000256" key="4">
    <source>
        <dbReference type="SAM" id="MobiDB-lite"/>
    </source>
</evidence>
<gene>
    <name evidence="5" type="ORF">GMJLKIPL_5346</name>
</gene>
<keyword evidence="1" id="KW-0677">Repeat</keyword>
<dbReference type="Pfam" id="PF07719">
    <property type="entry name" value="TPR_2"/>
    <property type="match status" value="1"/>
</dbReference>
<dbReference type="RefSeq" id="WP_238240789.1">
    <property type="nucleotide sequence ID" value="NZ_BPQQ01000075.1"/>
</dbReference>
<reference evidence="5" key="2">
    <citation type="submission" date="2021-08" db="EMBL/GenBank/DDBJ databases">
        <authorList>
            <person name="Tani A."/>
            <person name="Ola A."/>
            <person name="Ogura Y."/>
            <person name="Katsura K."/>
            <person name="Hayashi T."/>
        </authorList>
    </citation>
    <scope>NUCLEOTIDE SEQUENCE</scope>
    <source>
        <strain evidence="5">DSM 17168</strain>
    </source>
</reference>
<organism evidence="5 6">
    <name type="scientific">Methylobacterium isbiliense</name>
    <dbReference type="NCBI Taxonomy" id="315478"/>
    <lineage>
        <taxon>Bacteria</taxon>
        <taxon>Pseudomonadati</taxon>
        <taxon>Pseudomonadota</taxon>
        <taxon>Alphaproteobacteria</taxon>
        <taxon>Hyphomicrobiales</taxon>
        <taxon>Methylobacteriaceae</taxon>
        <taxon>Methylobacterium</taxon>
    </lineage>
</organism>
<evidence type="ECO:0000256" key="3">
    <source>
        <dbReference type="PROSITE-ProRule" id="PRU00339"/>
    </source>
</evidence>
<comment type="caution">
    <text evidence="5">The sequence shown here is derived from an EMBL/GenBank/DDBJ whole genome shotgun (WGS) entry which is preliminary data.</text>
</comment>
<keyword evidence="6" id="KW-1185">Reference proteome</keyword>
<dbReference type="PROSITE" id="PS50005">
    <property type="entry name" value="TPR"/>
    <property type="match status" value="1"/>
</dbReference>
<dbReference type="SUPFAM" id="SSF48452">
    <property type="entry name" value="TPR-like"/>
    <property type="match status" value="1"/>
</dbReference>
<evidence type="ECO:0000313" key="6">
    <source>
        <dbReference type="Proteomes" id="UP001055153"/>
    </source>
</evidence>
<dbReference type="Proteomes" id="UP001055153">
    <property type="component" value="Unassembled WGS sequence"/>
</dbReference>
<feature type="region of interest" description="Disordered" evidence="4">
    <location>
        <begin position="147"/>
        <end position="233"/>
    </location>
</feature>
<evidence type="ECO:0000256" key="1">
    <source>
        <dbReference type="ARBA" id="ARBA00022737"/>
    </source>
</evidence>
<keyword evidence="2 3" id="KW-0802">TPR repeat</keyword>
<dbReference type="InterPro" id="IPR011990">
    <property type="entry name" value="TPR-like_helical_dom_sf"/>
</dbReference>
<sequence>MPAVPAFPTGPLRWRLPRPGARALAAGLALLGLCALAVPRATVGRALLAAGLPGLAAQIADDPGWRGTALYAAGRYAEAAAAFGEAKGRAAAYNRGNALARAGDLPGALAAYEAVLARDPGNEDARANRDLVARLLDERLTLGGNAAGEANARADQTTRYNPKASADPNDPGTNSFGEGLAGSLEASSASDAPGTSKASRTGKAEQRSIDPGRGQARGSASDAEGGGRSGGGIAAATQAYEREARRISKSFEAKEIRADRHWLATMTDDPGRFLKRRIEAEHLRRKEAGTAVQPGSNPW</sequence>
<proteinExistence type="predicted"/>
<feature type="repeat" description="TPR" evidence="3">
    <location>
        <begin position="89"/>
        <end position="122"/>
    </location>
</feature>
<dbReference type="Gene3D" id="1.25.40.10">
    <property type="entry name" value="Tetratricopeptide repeat domain"/>
    <property type="match status" value="1"/>
</dbReference>
<dbReference type="EMBL" id="BPQQ01000075">
    <property type="protein sequence ID" value="GJE03392.1"/>
    <property type="molecule type" value="Genomic_DNA"/>
</dbReference>
<evidence type="ECO:0000313" key="5">
    <source>
        <dbReference type="EMBL" id="GJE03392.1"/>
    </source>
</evidence>
<dbReference type="InterPro" id="IPR013105">
    <property type="entry name" value="TPR_2"/>
</dbReference>
<feature type="compositionally biased region" description="Gly residues" evidence="4">
    <location>
        <begin position="224"/>
        <end position="233"/>
    </location>
</feature>
<protein>
    <recommendedName>
        <fullName evidence="7">Tetratricopeptide repeat protein</fullName>
    </recommendedName>
</protein>